<evidence type="ECO:0000313" key="2">
    <source>
        <dbReference type="Proteomes" id="UP000325577"/>
    </source>
</evidence>
<organism evidence="1 2">
    <name type="scientific">Nyssa sinensis</name>
    <dbReference type="NCBI Taxonomy" id="561372"/>
    <lineage>
        <taxon>Eukaryota</taxon>
        <taxon>Viridiplantae</taxon>
        <taxon>Streptophyta</taxon>
        <taxon>Embryophyta</taxon>
        <taxon>Tracheophyta</taxon>
        <taxon>Spermatophyta</taxon>
        <taxon>Magnoliopsida</taxon>
        <taxon>eudicotyledons</taxon>
        <taxon>Gunneridae</taxon>
        <taxon>Pentapetalae</taxon>
        <taxon>asterids</taxon>
        <taxon>Cornales</taxon>
        <taxon>Nyssaceae</taxon>
        <taxon>Nyssa</taxon>
    </lineage>
</organism>
<dbReference type="Proteomes" id="UP000325577">
    <property type="component" value="Linkage Group LG2"/>
</dbReference>
<gene>
    <name evidence="1" type="ORF">F0562_006206</name>
</gene>
<keyword evidence="2" id="KW-1185">Reference proteome</keyword>
<dbReference type="EMBL" id="CM018043">
    <property type="protein sequence ID" value="KAA8531441.1"/>
    <property type="molecule type" value="Genomic_DNA"/>
</dbReference>
<evidence type="ECO:0000313" key="1">
    <source>
        <dbReference type="EMBL" id="KAA8531441.1"/>
    </source>
</evidence>
<protein>
    <submittedName>
        <fullName evidence="1">Uncharacterized protein</fullName>
    </submittedName>
</protein>
<sequence>MLEDTIANYLCHLKIHPVIFTSKSIPPLRQVKGVKSGMLALLHLGSDHGCFLQVSRTQIFSFVPYLESLVMYQQF</sequence>
<proteinExistence type="predicted"/>
<name>A0A5J5AQZ2_9ASTE</name>
<accession>A0A5J5AQZ2</accession>
<dbReference type="AlphaFoldDB" id="A0A5J5AQZ2"/>
<reference evidence="1 2" key="1">
    <citation type="submission" date="2019-09" db="EMBL/GenBank/DDBJ databases">
        <title>A chromosome-level genome assembly of the Chinese tupelo Nyssa sinensis.</title>
        <authorList>
            <person name="Yang X."/>
            <person name="Kang M."/>
            <person name="Yang Y."/>
            <person name="Xiong H."/>
            <person name="Wang M."/>
            <person name="Zhang Z."/>
            <person name="Wang Z."/>
            <person name="Wu H."/>
            <person name="Ma T."/>
            <person name="Liu J."/>
            <person name="Xi Z."/>
        </authorList>
    </citation>
    <scope>NUCLEOTIDE SEQUENCE [LARGE SCALE GENOMIC DNA]</scope>
    <source>
        <strain evidence="1">J267</strain>
        <tissue evidence="1">Leaf</tissue>
    </source>
</reference>